<dbReference type="GeneID" id="20317195"/>
<gene>
    <name evidence="2" type="ORF">T265_03007</name>
</gene>
<keyword evidence="3" id="KW-1185">Reference proteome</keyword>
<dbReference type="EMBL" id="KL596658">
    <property type="protein sequence ID" value="KER30660.1"/>
    <property type="molecule type" value="Genomic_DNA"/>
</dbReference>
<dbReference type="STRING" id="6198.A0A075A525"/>
<dbReference type="AlphaFoldDB" id="A0A075A525"/>
<protein>
    <submittedName>
        <fullName evidence="2">Uncharacterized protein</fullName>
    </submittedName>
</protein>
<dbReference type="KEGG" id="ovi:T265_03007"/>
<reference evidence="2 3" key="1">
    <citation type="submission" date="2013-11" db="EMBL/GenBank/DDBJ databases">
        <title>Opisthorchis viverrini - life in the bile duct.</title>
        <authorList>
            <person name="Young N.D."/>
            <person name="Nagarajan N."/>
            <person name="Lin S.J."/>
            <person name="Korhonen P.K."/>
            <person name="Jex A.R."/>
            <person name="Hall R.S."/>
            <person name="Safavi-Hemami H."/>
            <person name="Kaewkong W."/>
            <person name="Bertrand D."/>
            <person name="Gao S."/>
            <person name="Seet Q."/>
            <person name="Wongkham S."/>
            <person name="Teh B.T."/>
            <person name="Wongkham C."/>
            <person name="Intapan P.M."/>
            <person name="Maleewong W."/>
            <person name="Yang X."/>
            <person name="Hu M."/>
            <person name="Wang Z."/>
            <person name="Hofmann A."/>
            <person name="Sternberg P.W."/>
            <person name="Tan P."/>
            <person name="Wang J."/>
            <person name="Gasser R.B."/>
        </authorList>
    </citation>
    <scope>NUCLEOTIDE SEQUENCE [LARGE SCALE GENOMIC DNA]</scope>
</reference>
<proteinExistence type="predicted"/>
<evidence type="ECO:0000256" key="1">
    <source>
        <dbReference type="SAM" id="MobiDB-lite"/>
    </source>
</evidence>
<feature type="region of interest" description="Disordered" evidence="1">
    <location>
        <begin position="168"/>
        <end position="187"/>
    </location>
</feature>
<name>A0A075A525_OPIVI</name>
<dbReference type="Proteomes" id="UP000054324">
    <property type="component" value="Unassembled WGS sequence"/>
</dbReference>
<accession>A0A075A525</accession>
<sequence>MDAVWDTPIAVELRPPVLFPQVHTGYRDFRLVTYATVIALNRTGEDDLLDWILVNGKTFLRLNALLHISSRCNRLVTYATVIALNRKGEDDLLDWILVNGRLCTVRWSGSIKINVIRCGKQWLFVVSVYTPTDGSNETENDRVYRDQSRLLRSARRMSGVNAQVSRPIAEEAHDQCTENGAGTTSVS</sequence>
<feature type="compositionally biased region" description="Polar residues" evidence="1">
    <location>
        <begin position="177"/>
        <end position="187"/>
    </location>
</feature>
<dbReference type="RefSeq" id="XP_009165650.1">
    <property type="nucleotide sequence ID" value="XM_009167386.1"/>
</dbReference>
<evidence type="ECO:0000313" key="2">
    <source>
        <dbReference type="EMBL" id="KER30660.1"/>
    </source>
</evidence>
<evidence type="ECO:0000313" key="3">
    <source>
        <dbReference type="Proteomes" id="UP000054324"/>
    </source>
</evidence>
<dbReference type="CTD" id="20317195"/>
<organism evidence="2 3">
    <name type="scientific">Opisthorchis viverrini</name>
    <name type="common">Southeast Asian liver fluke</name>
    <dbReference type="NCBI Taxonomy" id="6198"/>
    <lineage>
        <taxon>Eukaryota</taxon>
        <taxon>Metazoa</taxon>
        <taxon>Spiralia</taxon>
        <taxon>Lophotrochozoa</taxon>
        <taxon>Platyhelminthes</taxon>
        <taxon>Trematoda</taxon>
        <taxon>Digenea</taxon>
        <taxon>Opisthorchiida</taxon>
        <taxon>Opisthorchiata</taxon>
        <taxon>Opisthorchiidae</taxon>
        <taxon>Opisthorchis</taxon>
    </lineage>
</organism>